<keyword evidence="5" id="KW-0677">Repeat</keyword>
<dbReference type="Pfam" id="PF00400">
    <property type="entry name" value="WD40"/>
    <property type="match status" value="2"/>
</dbReference>
<evidence type="ECO:0000256" key="6">
    <source>
        <dbReference type="ARBA" id="ARBA00023203"/>
    </source>
</evidence>
<dbReference type="InterPro" id="IPR017383">
    <property type="entry name" value="ARPC1"/>
</dbReference>
<dbReference type="InterPro" id="IPR024977">
    <property type="entry name" value="Apc4-like_WD40_dom"/>
</dbReference>
<evidence type="ECO:0000256" key="1">
    <source>
        <dbReference type="ARBA" id="ARBA00004245"/>
    </source>
</evidence>
<evidence type="ECO:0000256" key="7">
    <source>
        <dbReference type="ARBA" id="ARBA00023212"/>
    </source>
</evidence>
<keyword evidence="13" id="KW-1185">Reference proteome</keyword>
<evidence type="ECO:0000256" key="4">
    <source>
        <dbReference type="ARBA" id="ARBA00022574"/>
    </source>
</evidence>
<proteinExistence type="inferred from homology"/>
<dbReference type="InterPro" id="IPR036322">
    <property type="entry name" value="WD40_repeat_dom_sf"/>
</dbReference>
<evidence type="ECO:0000256" key="2">
    <source>
        <dbReference type="ARBA" id="ARBA00006260"/>
    </source>
</evidence>
<keyword evidence="3" id="KW-0963">Cytoplasm</keyword>
<evidence type="ECO:0000259" key="11">
    <source>
        <dbReference type="Pfam" id="PF12894"/>
    </source>
</evidence>
<keyword evidence="4 10" id="KW-0853">WD repeat</keyword>
<dbReference type="SUPFAM" id="SSF50978">
    <property type="entry name" value="WD40 repeat-like"/>
    <property type="match status" value="1"/>
</dbReference>
<accession>A0A4P6XGP6</accession>
<keyword evidence="6" id="KW-0009">Actin-binding</keyword>
<evidence type="ECO:0000256" key="9">
    <source>
        <dbReference type="ARBA" id="ARBA00041789"/>
    </source>
</evidence>
<sequence>MRKCRRHGERSSTSFLRSSSMAFFQMDRLKTNWVWQVTIYHEMRPAGLHFLDTNHVALVVLSVRIGIVVHTASRKHVSSQKGRDSSYPPSNQSDHKYCGPKKAYFLSFSCTLINLLLVYGCNTQRSAPYFAYSIIHISPVTLNSGQFHSRANSCVSSLIKSLKKKAMSSPIVYQLGHKPIKDHCFSPDFSLLAVTKDNTVELYKTAPNATAKPQLLTVLKGHDKTVTSVDISPDGSRILTCSQDRNALVWEQDASGEFKPTLVLLRINRAATVCAWSPNGDKFAVGSADRVIAVCYYEEENDWWVSKHLKKPLKSTITSLSWHPNNVLLACGSTDGHVRVFSAFIKGIDAKPEPSVWGSKLPFQTLVGDYTNSTGAWIHDVAFNGDGEGNSLAYVSHDGTISVVYPQGEGLPPSAFITVKTGYLPFKSMLFLGDSIVVGGHNCNLIVFLGDESGWKEVFVVEKQKDLIHDTPATDEDAEISSHQALNMFKQMDLKGRVNKPDLQGSGRALSTTHQNTISSLRWYDGGKISTSGIDGKIVIFSLGQ</sequence>
<dbReference type="AlphaFoldDB" id="A0A4P6XGP6"/>
<dbReference type="STRING" id="2163413.A0A4P6XGP6"/>
<protein>
    <recommendedName>
        <fullName evidence="8">Arp2/3 complex 41 kDa subunit</fullName>
    </recommendedName>
    <alternativeName>
        <fullName evidence="9">p41-ARC</fullName>
    </alternativeName>
</protein>
<dbReference type="Pfam" id="PF12894">
    <property type="entry name" value="ANAPC4_WD40"/>
    <property type="match status" value="1"/>
</dbReference>
<organism evidence="12 13">
    <name type="scientific">Metschnikowia aff. pulcherrima</name>
    <dbReference type="NCBI Taxonomy" id="2163413"/>
    <lineage>
        <taxon>Eukaryota</taxon>
        <taxon>Fungi</taxon>
        <taxon>Dikarya</taxon>
        <taxon>Ascomycota</taxon>
        <taxon>Saccharomycotina</taxon>
        <taxon>Pichiomycetes</taxon>
        <taxon>Metschnikowiaceae</taxon>
        <taxon>Metschnikowia</taxon>
    </lineage>
</organism>
<evidence type="ECO:0000256" key="5">
    <source>
        <dbReference type="ARBA" id="ARBA00022737"/>
    </source>
</evidence>
<dbReference type="PANTHER" id="PTHR10709:SF2">
    <property type="entry name" value="ACTIN-RELATED PROTEIN 2_3 COMPLEX SUBUNIT"/>
    <property type="match status" value="1"/>
</dbReference>
<evidence type="ECO:0000256" key="8">
    <source>
        <dbReference type="ARBA" id="ARBA00041244"/>
    </source>
</evidence>
<comment type="similarity">
    <text evidence="2">Belongs to the WD repeat ARPC1 family.</text>
</comment>
<evidence type="ECO:0000313" key="12">
    <source>
        <dbReference type="EMBL" id="QBM85819.1"/>
    </source>
</evidence>
<dbReference type="Gene3D" id="2.130.10.10">
    <property type="entry name" value="YVTN repeat-like/Quinoprotein amine dehydrogenase"/>
    <property type="match status" value="1"/>
</dbReference>
<dbReference type="EMBL" id="CP034456">
    <property type="protein sequence ID" value="QBM85819.1"/>
    <property type="molecule type" value="Genomic_DNA"/>
</dbReference>
<dbReference type="GO" id="GO:0034314">
    <property type="term" value="P:Arp2/3 complex-mediated actin nucleation"/>
    <property type="evidence" value="ECO:0007669"/>
    <property type="project" value="InterPro"/>
</dbReference>
<feature type="domain" description="Anaphase-promoting complex subunit 4-like WD40" evidence="11">
    <location>
        <begin position="275"/>
        <end position="343"/>
    </location>
</feature>
<dbReference type="InterPro" id="IPR001680">
    <property type="entry name" value="WD40_rpt"/>
</dbReference>
<keyword evidence="7" id="KW-0206">Cytoskeleton</keyword>
<reference evidence="13" key="1">
    <citation type="submission" date="2019-03" db="EMBL/GenBank/DDBJ databases">
        <title>Snf2 controls pulcherriminic acid biosynthesis and connects pigmentation and antifungal activity of the yeast Metschnikowia pulcherrima.</title>
        <authorList>
            <person name="Gore-Lloyd D."/>
            <person name="Sumann I."/>
            <person name="Brachmann A.O."/>
            <person name="Schneeberger K."/>
            <person name="Ortiz-Merino R.A."/>
            <person name="Moreno-Beltran M."/>
            <person name="Schlaefli M."/>
            <person name="Kirner P."/>
            <person name="Santos Kron A."/>
            <person name="Wolfe K.H."/>
            <person name="Piel J."/>
            <person name="Ahrens C.H."/>
            <person name="Henk D."/>
            <person name="Freimoser F.M."/>
        </authorList>
    </citation>
    <scope>NUCLEOTIDE SEQUENCE [LARGE SCALE GENOMIC DNA]</scope>
    <source>
        <strain evidence="13">APC 1.2</strain>
    </source>
</reference>
<comment type="subcellular location">
    <subcellularLocation>
        <location evidence="1">Cytoplasm</location>
        <location evidence="1">Cytoskeleton</location>
    </subcellularLocation>
</comment>
<gene>
    <name evidence="12" type="primary">MPUL0A04470</name>
    <name evidence="12" type="ORF">METSCH_A04470</name>
</gene>
<dbReference type="GO" id="GO:0051015">
    <property type="term" value="F:actin filament binding"/>
    <property type="evidence" value="ECO:0007669"/>
    <property type="project" value="TreeGrafter"/>
</dbReference>
<dbReference type="PANTHER" id="PTHR10709">
    <property type="entry name" value="ACTIN-RELATED PROTEIN 2/3 COMPLEX SUBUNIT 1"/>
    <property type="match status" value="1"/>
</dbReference>
<evidence type="ECO:0000256" key="10">
    <source>
        <dbReference type="PROSITE-ProRule" id="PRU00221"/>
    </source>
</evidence>
<feature type="repeat" description="WD" evidence="10">
    <location>
        <begin position="219"/>
        <end position="251"/>
    </location>
</feature>
<name>A0A4P6XGP6_9ASCO</name>
<dbReference type="SMART" id="SM00320">
    <property type="entry name" value="WD40"/>
    <property type="match status" value="6"/>
</dbReference>
<dbReference type="Proteomes" id="UP000292447">
    <property type="component" value="Chromosome I"/>
</dbReference>
<dbReference type="PROSITE" id="PS50294">
    <property type="entry name" value="WD_REPEATS_REGION"/>
    <property type="match status" value="1"/>
</dbReference>
<dbReference type="InterPro" id="IPR015943">
    <property type="entry name" value="WD40/YVTN_repeat-like_dom_sf"/>
</dbReference>
<dbReference type="GO" id="GO:0005885">
    <property type="term" value="C:Arp2/3 protein complex"/>
    <property type="evidence" value="ECO:0007669"/>
    <property type="project" value="InterPro"/>
</dbReference>
<evidence type="ECO:0000256" key="3">
    <source>
        <dbReference type="ARBA" id="ARBA00022490"/>
    </source>
</evidence>
<dbReference type="PROSITE" id="PS50082">
    <property type="entry name" value="WD_REPEATS_2"/>
    <property type="match status" value="1"/>
</dbReference>
<evidence type="ECO:0000313" key="13">
    <source>
        <dbReference type="Proteomes" id="UP000292447"/>
    </source>
</evidence>